<evidence type="ECO:0000313" key="3">
    <source>
        <dbReference type="Proteomes" id="UP000094527"/>
    </source>
</evidence>
<organism evidence="2 3">
    <name type="scientific">Orchesella cincta</name>
    <name type="common">Springtail</name>
    <name type="synonym">Podura cincta</name>
    <dbReference type="NCBI Taxonomy" id="48709"/>
    <lineage>
        <taxon>Eukaryota</taxon>
        <taxon>Metazoa</taxon>
        <taxon>Ecdysozoa</taxon>
        <taxon>Arthropoda</taxon>
        <taxon>Hexapoda</taxon>
        <taxon>Collembola</taxon>
        <taxon>Entomobryomorpha</taxon>
        <taxon>Entomobryoidea</taxon>
        <taxon>Orchesellidae</taxon>
        <taxon>Orchesellinae</taxon>
        <taxon>Orchesella</taxon>
    </lineage>
</organism>
<dbReference type="EMBL" id="LJIJ01005043">
    <property type="protein sequence ID" value="ODM87570.1"/>
    <property type="molecule type" value="Genomic_DNA"/>
</dbReference>
<dbReference type="SMART" id="SM00280">
    <property type="entry name" value="KAZAL"/>
    <property type="match status" value="1"/>
</dbReference>
<dbReference type="AlphaFoldDB" id="A0A1D2M3M4"/>
<evidence type="ECO:0000313" key="2">
    <source>
        <dbReference type="EMBL" id="ODM87570.1"/>
    </source>
</evidence>
<protein>
    <submittedName>
        <fullName evidence="2">Sperm-associated acrosin inhibitor</fullName>
    </submittedName>
</protein>
<dbReference type="SUPFAM" id="SSF100895">
    <property type="entry name" value="Kazal-type serine protease inhibitors"/>
    <property type="match status" value="1"/>
</dbReference>
<dbReference type="InterPro" id="IPR036058">
    <property type="entry name" value="Kazal_dom_sf"/>
</dbReference>
<dbReference type="InterPro" id="IPR002350">
    <property type="entry name" value="Kazal_dom"/>
</dbReference>
<gene>
    <name evidence="2" type="ORF">Ocin01_19112</name>
</gene>
<keyword evidence="3" id="KW-1185">Reference proteome</keyword>
<dbReference type="CDD" id="cd00104">
    <property type="entry name" value="KAZAL_FS"/>
    <property type="match status" value="1"/>
</dbReference>
<sequence length="60" mass="6700">MEDLVECSPLQRQPCLCGRVLLPVCGSNGRSYANLCELRCDQRFDLSLTQTHWGHCMGTG</sequence>
<evidence type="ECO:0000259" key="1">
    <source>
        <dbReference type="PROSITE" id="PS51465"/>
    </source>
</evidence>
<accession>A0A1D2M3M4</accession>
<name>A0A1D2M3M4_ORCCI</name>
<dbReference type="PROSITE" id="PS51465">
    <property type="entry name" value="KAZAL_2"/>
    <property type="match status" value="1"/>
</dbReference>
<proteinExistence type="predicted"/>
<dbReference type="Pfam" id="PF07648">
    <property type="entry name" value="Kazal_2"/>
    <property type="match status" value="1"/>
</dbReference>
<dbReference type="OrthoDB" id="328123at2759"/>
<dbReference type="Proteomes" id="UP000094527">
    <property type="component" value="Unassembled WGS sequence"/>
</dbReference>
<dbReference type="PROSITE" id="PS00282">
    <property type="entry name" value="KAZAL_1"/>
    <property type="match status" value="1"/>
</dbReference>
<dbReference type="Gene3D" id="3.30.60.30">
    <property type="match status" value="1"/>
</dbReference>
<reference evidence="2 3" key="1">
    <citation type="journal article" date="2016" name="Genome Biol. Evol.">
        <title>Gene Family Evolution Reflects Adaptation to Soil Environmental Stressors in the Genome of the Collembolan Orchesella cincta.</title>
        <authorList>
            <person name="Faddeeva-Vakhrusheva A."/>
            <person name="Derks M.F."/>
            <person name="Anvar S.Y."/>
            <person name="Agamennone V."/>
            <person name="Suring W."/>
            <person name="Smit S."/>
            <person name="van Straalen N.M."/>
            <person name="Roelofs D."/>
        </authorList>
    </citation>
    <scope>NUCLEOTIDE SEQUENCE [LARGE SCALE GENOMIC DNA]</scope>
    <source>
        <tissue evidence="2">Mixed pool</tissue>
    </source>
</reference>
<comment type="caution">
    <text evidence="2">The sequence shown here is derived from an EMBL/GenBank/DDBJ whole genome shotgun (WGS) entry which is preliminary data.</text>
</comment>
<feature type="domain" description="Kazal-like" evidence="1">
    <location>
        <begin position="1"/>
        <end position="58"/>
    </location>
</feature>